<evidence type="ECO:0000313" key="9">
    <source>
        <dbReference type="Proteomes" id="UP001595721"/>
    </source>
</evidence>
<dbReference type="HAMAP" id="MF_01161">
    <property type="entry name" value="tRNA_Ile_lys_synt"/>
    <property type="match status" value="1"/>
</dbReference>
<dbReference type="NCBIfam" id="TIGR02432">
    <property type="entry name" value="lysidine_TilS_N"/>
    <property type="match status" value="1"/>
</dbReference>
<keyword evidence="3 6" id="KW-0547">Nucleotide-binding</keyword>
<dbReference type="InterPro" id="IPR014729">
    <property type="entry name" value="Rossmann-like_a/b/a_fold"/>
</dbReference>
<evidence type="ECO:0000256" key="3">
    <source>
        <dbReference type="ARBA" id="ARBA00022741"/>
    </source>
</evidence>
<dbReference type="PANTHER" id="PTHR43033">
    <property type="entry name" value="TRNA(ILE)-LYSIDINE SYNTHASE-RELATED"/>
    <property type="match status" value="1"/>
</dbReference>
<dbReference type="EC" id="6.3.4.19" evidence="6"/>
<evidence type="ECO:0000256" key="2">
    <source>
        <dbReference type="ARBA" id="ARBA00022694"/>
    </source>
</evidence>
<evidence type="ECO:0000256" key="6">
    <source>
        <dbReference type="HAMAP-Rule" id="MF_01161"/>
    </source>
</evidence>
<dbReference type="PANTHER" id="PTHR43033:SF1">
    <property type="entry name" value="TRNA(ILE)-LYSIDINE SYNTHASE-RELATED"/>
    <property type="match status" value="1"/>
</dbReference>
<dbReference type="EMBL" id="JBHRXJ010000013">
    <property type="protein sequence ID" value="MFC3529601.1"/>
    <property type="molecule type" value="Genomic_DNA"/>
</dbReference>
<feature type="domain" description="tRNA(Ile)-lysidine/2-thiocytidine synthase N-terminal" evidence="7">
    <location>
        <begin position="27"/>
        <end position="204"/>
    </location>
</feature>
<dbReference type="CDD" id="cd01992">
    <property type="entry name" value="TilS_N"/>
    <property type="match status" value="1"/>
</dbReference>
<dbReference type="Gene3D" id="3.40.50.620">
    <property type="entry name" value="HUPs"/>
    <property type="match status" value="1"/>
</dbReference>
<accession>A0ABV7R5E9</accession>
<keyword evidence="6" id="KW-0963">Cytoplasm</keyword>
<comment type="subcellular location">
    <subcellularLocation>
        <location evidence="6">Cytoplasm</location>
    </subcellularLocation>
</comment>
<dbReference type="InterPro" id="IPR011063">
    <property type="entry name" value="TilS/TtcA_N"/>
</dbReference>
<dbReference type="Proteomes" id="UP001595721">
    <property type="component" value="Unassembled WGS sequence"/>
</dbReference>
<comment type="catalytic activity">
    <reaction evidence="5 6">
        <text>cytidine(34) in tRNA(Ile2) + L-lysine + ATP = lysidine(34) in tRNA(Ile2) + AMP + diphosphate + H(+)</text>
        <dbReference type="Rhea" id="RHEA:43744"/>
        <dbReference type="Rhea" id="RHEA-COMP:10625"/>
        <dbReference type="Rhea" id="RHEA-COMP:10670"/>
        <dbReference type="ChEBI" id="CHEBI:15378"/>
        <dbReference type="ChEBI" id="CHEBI:30616"/>
        <dbReference type="ChEBI" id="CHEBI:32551"/>
        <dbReference type="ChEBI" id="CHEBI:33019"/>
        <dbReference type="ChEBI" id="CHEBI:82748"/>
        <dbReference type="ChEBI" id="CHEBI:83665"/>
        <dbReference type="ChEBI" id="CHEBI:456215"/>
        <dbReference type="EC" id="6.3.4.19"/>
    </reaction>
</comment>
<keyword evidence="2 6" id="KW-0819">tRNA processing</keyword>
<reference evidence="9" key="1">
    <citation type="journal article" date="2019" name="Int. J. Syst. Evol. Microbiol.">
        <title>The Global Catalogue of Microorganisms (GCM) 10K type strain sequencing project: providing services to taxonomists for standard genome sequencing and annotation.</title>
        <authorList>
            <consortium name="The Broad Institute Genomics Platform"/>
            <consortium name="The Broad Institute Genome Sequencing Center for Infectious Disease"/>
            <person name="Wu L."/>
            <person name="Ma J."/>
        </authorList>
    </citation>
    <scope>NUCLEOTIDE SEQUENCE [LARGE SCALE GENOMIC DNA]</scope>
    <source>
        <strain evidence="9">KCTC 42899</strain>
    </source>
</reference>
<dbReference type="RefSeq" id="WP_377745625.1">
    <property type="nucleotide sequence ID" value="NZ_JBHRXJ010000013.1"/>
</dbReference>
<comment type="domain">
    <text evidence="6">The N-terminal region contains the highly conserved SGGXDS motif, predicted to be a P-loop motif involved in ATP binding.</text>
</comment>
<evidence type="ECO:0000259" key="7">
    <source>
        <dbReference type="Pfam" id="PF01171"/>
    </source>
</evidence>
<comment type="caution">
    <text evidence="8">The sequence shown here is derived from an EMBL/GenBank/DDBJ whole genome shotgun (WGS) entry which is preliminary data.</text>
</comment>
<dbReference type="Pfam" id="PF01171">
    <property type="entry name" value="ATP_bind_3"/>
    <property type="match status" value="1"/>
</dbReference>
<feature type="binding site" evidence="6">
    <location>
        <begin position="31"/>
        <end position="36"/>
    </location>
    <ligand>
        <name>ATP</name>
        <dbReference type="ChEBI" id="CHEBI:30616"/>
    </ligand>
</feature>
<dbReference type="InterPro" id="IPR012795">
    <property type="entry name" value="tRNA_Ile_lys_synt_N"/>
</dbReference>
<proteinExistence type="inferred from homology"/>
<gene>
    <name evidence="6 8" type="primary">tilS</name>
    <name evidence="8" type="ORF">ACFOMH_15595</name>
</gene>
<keyword evidence="9" id="KW-1185">Reference proteome</keyword>
<evidence type="ECO:0000313" key="8">
    <source>
        <dbReference type="EMBL" id="MFC3529601.1"/>
    </source>
</evidence>
<evidence type="ECO:0000256" key="4">
    <source>
        <dbReference type="ARBA" id="ARBA00022840"/>
    </source>
</evidence>
<evidence type="ECO:0000256" key="5">
    <source>
        <dbReference type="ARBA" id="ARBA00048539"/>
    </source>
</evidence>
<comment type="similarity">
    <text evidence="6">Belongs to the tRNA(Ile)-lysidine synthase family.</text>
</comment>
<keyword evidence="4 6" id="KW-0067">ATP-binding</keyword>
<sequence length="422" mass="44657">MRARPDKVETTVHAALDRLAGSADALGIALSGGGDSIAMMHLVQGWAGGRRLMAATVDHGLRPGSADEARQAGQAAEALGIGHETLFWQRGDQGASGNLMADARLARLRLLSDWARGRGLAAVLLGHTRDDQAETLVMRLGRGAGIDGLSGMAATRRADGMVWLRPMLGVGRADLRDWLRARGIGWTDDPSNDNDAFDRVRARKALAALDLPLPQLVQVAENLSMARDALCAFAAQVAEGAQARHAALALPLAPFRAAPTEIRRRLLVAGLRFVSGADYPPRRAAVLHLLEALQNDAPGSARLTLDGVIAQVREGALCLIREPRAAAISPAASPDAQGGAIWDRRWRVVGLRPGQQVRALGYAPLPGLDWRASGMGRDEAAASPAIWSGDDLVAAPLIRDQAGIRATPLRGVGDFGAMLYTH</sequence>
<dbReference type="GO" id="GO:0032267">
    <property type="term" value="F:tRNA(Ile)-lysidine synthase activity"/>
    <property type="evidence" value="ECO:0007669"/>
    <property type="project" value="UniProtKB-EC"/>
</dbReference>
<keyword evidence="1 6" id="KW-0436">Ligase</keyword>
<dbReference type="InterPro" id="IPR012094">
    <property type="entry name" value="tRNA_Ile_lys_synt"/>
</dbReference>
<comment type="function">
    <text evidence="6">Ligates lysine onto the cytidine present at position 34 of the AUA codon-specific tRNA(Ile) that contains the anticodon CAU, in an ATP-dependent manner. Cytidine is converted to lysidine, thus changing the amino acid specificity of the tRNA from methionine to isoleucine.</text>
</comment>
<name>A0ABV7R5E9_9RHOB</name>
<dbReference type="SUPFAM" id="SSF52402">
    <property type="entry name" value="Adenine nucleotide alpha hydrolases-like"/>
    <property type="match status" value="1"/>
</dbReference>
<protein>
    <recommendedName>
        <fullName evidence="6">tRNA(Ile)-lysidine synthase</fullName>
        <ecNumber evidence="6">6.3.4.19</ecNumber>
    </recommendedName>
    <alternativeName>
        <fullName evidence="6">tRNA(Ile)-2-lysyl-cytidine synthase</fullName>
    </alternativeName>
    <alternativeName>
        <fullName evidence="6">tRNA(Ile)-lysidine synthetase</fullName>
    </alternativeName>
</protein>
<organism evidence="8 9">
    <name type="scientific">Paracoccus mangrovi</name>
    <dbReference type="NCBI Taxonomy" id="1715645"/>
    <lineage>
        <taxon>Bacteria</taxon>
        <taxon>Pseudomonadati</taxon>
        <taxon>Pseudomonadota</taxon>
        <taxon>Alphaproteobacteria</taxon>
        <taxon>Rhodobacterales</taxon>
        <taxon>Paracoccaceae</taxon>
        <taxon>Paracoccus</taxon>
    </lineage>
</organism>
<evidence type="ECO:0000256" key="1">
    <source>
        <dbReference type="ARBA" id="ARBA00022598"/>
    </source>
</evidence>